<name>A0A143CBT4_9ACTN</name>
<dbReference type="Proteomes" id="UP000076096">
    <property type="component" value="Chromosome"/>
</dbReference>
<keyword evidence="3" id="KW-1185">Reference proteome</keyword>
<accession>A0A143CBT4</accession>
<dbReference type="AlphaFoldDB" id="A0A143CBT4"/>
<evidence type="ECO:0000256" key="1">
    <source>
        <dbReference type="SAM" id="MobiDB-lite"/>
    </source>
</evidence>
<dbReference type="KEGG" id="stsi:A4E84_38825"/>
<feature type="region of interest" description="Disordered" evidence="1">
    <location>
        <begin position="24"/>
        <end position="67"/>
    </location>
</feature>
<evidence type="ECO:0000313" key="2">
    <source>
        <dbReference type="EMBL" id="AMW14897.1"/>
    </source>
</evidence>
<evidence type="ECO:0000313" key="3">
    <source>
        <dbReference type="Proteomes" id="UP000076096"/>
    </source>
</evidence>
<gene>
    <name evidence="2" type="ORF">A4E84_38825</name>
</gene>
<protein>
    <submittedName>
        <fullName evidence="2">Uncharacterized protein</fullName>
    </submittedName>
</protein>
<sequence>MLEGRHRSARTAFGRLRGIALSDQHHAGILPQPTTPRVLSATESEPQPTEALQPAISAARPALGKRC</sequence>
<dbReference type="EMBL" id="CP015098">
    <property type="protein sequence ID" value="AMW14897.1"/>
    <property type="molecule type" value="Genomic_DNA"/>
</dbReference>
<organism evidence="2 3">
    <name type="scientific">Streptomyces qaidamensis</name>
    <dbReference type="NCBI Taxonomy" id="1783515"/>
    <lineage>
        <taxon>Bacteria</taxon>
        <taxon>Bacillati</taxon>
        <taxon>Actinomycetota</taxon>
        <taxon>Actinomycetes</taxon>
        <taxon>Kitasatosporales</taxon>
        <taxon>Streptomycetaceae</taxon>
        <taxon>Streptomyces</taxon>
        <taxon>Streptomyces aurantiacus group</taxon>
    </lineage>
</organism>
<reference evidence="3" key="1">
    <citation type="submission" date="2016-04" db="EMBL/GenBank/DDBJ databases">
        <authorList>
            <person name="Zhang B."/>
        </authorList>
    </citation>
    <scope>NUCLEOTIDE SEQUENCE [LARGE SCALE GENOMIC DNA]</scope>
    <source>
        <strain evidence="3">S10</strain>
    </source>
</reference>
<feature type="compositionally biased region" description="Polar residues" evidence="1">
    <location>
        <begin position="35"/>
        <end position="47"/>
    </location>
</feature>
<proteinExistence type="predicted"/>